<sequence>MARIIAGVGCSHVPAIGVAMDTHITDQPYWQPVFKGFEKSRAWMKDNTPDVIFLVYNDHCTAFDASCIPTFALGAAAEFQPADEGWGPRPVPVVKNHQKLASHIAQSLILDEFDMTIMNEMEVDHGLTVPLSVMFGDKTPEDDWPCLVIPLAVNVVQYPAPTGNRCYNLGKAIRRAIESYPEDLNVMIFGTGGMSHQLQYKRAGLINPEWDNAFLDRLTSDPVGLSQIPHVEYLREAGSEGVEMVMWHVMRGALEDNVVEVHRHYHVPASNTAVGHIILENRSYHDARKIAAE</sequence>
<evidence type="ECO:0000259" key="1">
    <source>
        <dbReference type="Pfam" id="PF02900"/>
    </source>
</evidence>
<proteinExistence type="predicted"/>
<dbReference type="EMBL" id="JAYLLH010000008">
    <property type="protein sequence ID" value="MEC3861229.1"/>
    <property type="molecule type" value="Genomic_DNA"/>
</dbReference>
<evidence type="ECO:0000313" key="3">
    <source>
        <dbReference type="Proteomes" id="UP001348149"/>
    </source>
</evidence>
<dbReference type="NCBIfam" id="NF009903">
    <property type="entry name" value="PRK13366.1"/>
    <property type="match status" value="1"/>
</dbReference>
<dbReference type="Gene3D" id="3.40.830.10">
    <property type="entry name" value="LigB-like"/>
    <property type="match status" value="1"/>
</dbReference>
<dbReference type="GO" id="GO:0051213">
    <property type="term" value="F:dioxygenase activity"/>
    <property type="evidence" value="ECO:0007669"/>
    <property type="project" value="UniProtKB-KW"/>
</dbReference>
<accession>A0ABU6HFJ0</accession>
<keyword evidence="3" id="KW-1185">Reference proteome</keyword>
<dbReference type="Proteomes" id="UP001348149">
    <property type="component" value="Unassembled WGS sequence"/>
</dbReference>
<dbReference type="InterPro" id="IPR004183">
    <property type="entry name" value="Xdiol_dOase_suB"/>
</dbReference>
<dbReference type="RefSeq" id="WP_326296944.1">
    <property type="nucleotide sequence ID" value="NZ_JAYLLH010000008.1"/>
</dbReference>
<dbReference type="NCBIfam" id="NF009901">
    <property type="entry name" value="PRK13364.1"/>
    <property type="match status" value="1"/>
</dbReference>
<feature type="domain" description="Extradiol ring-cleavage dioxygenase class III enzyme subunit B" evidence="1">
    <location>
        <begin position="9"/>
        <end position="274"/>
    </location>
</feature>
<dbReference type="SUPFAM" id="SSF53213">
    <property type="entry name" value="LigB-like"/>
    <property type="match status" value="1"/>
</dbReference>
<dbReference type="Pfam" id="PF02900">
    <property type="entry name" value="LigB"/>
    <property type="match status" value="1"/>
</dbReference>
<keyword evidence="2" id="KW-0223">Dioxygenase</keyword>
<protein>
    <submittedName>
        <fullName evidence="2">Class III extradiol dioxygenase subunit beta</fullName>
    </submittedName>
</protein>
<gene>
    <name evidence="2" type="ORF">VK792_08030</name>
</gene>
<comment type="caution">
    <text evidence="2">The sequence shown here is derived from an EMBL/GenBank/DDBJ whole genome shotgun (WGS) entry which is preliminary data.</text>
</comment>
<reference evidence="2 3" key="1">
    <citation type="submission" date="2024-01" db="EMBL/GenBank/DDBJ databases">
        <title>Mesobacterium rodlantinim sp. nov., isolated from shallow sea hydrothermal systems off Kueishantao Island.</title>
        <authorList>
            <person name="Su Z."/>
            <person name="Tang K."/>
        </authorList>
    </citation>
    <scope>NUCLEOTIDE SEQUENCE [LARGE SCALE GENOMIC DNA]</scope>
    <source>
        <strain evidence="2 3">TK19101</strain>
    </source>
</reference>
<organism evidence="2 3">
    <name type="scientific">Mesobacterium hydrothermale</name>
    <dbReference type="NCBI Taxonomy" id="3111907"/>
    <lineage>
        <taxon>Bacteria</taxon>
        <taxon>Pseudomonadati</taxon>
        <taxon>Pseudomonadota</taxon>
        <taxon>Alphaproteobacteria</taxon>
        <taxon>Rhodobacterales</taxon>
        <taxon>Roseobacteraceae</taxon>
        <taxon>Mesobacterium</taxon>
    </lineage>
</organism>
<dbReference type="NCBIfam" id="NF009902">
    <property type="entry name" value="PRK13365.1"/>
    <property type="match status" value="1"/>
</dbReference>
<keyword evidence="2" id="KW-0560">Oxidoreductase</keyword>
<name>A0ABU6HFJ0_9RHOB</name>
<evidence type="ECO:0000313" key="2">
    <source>
        <dbReference type="EMBL" id="MEC3861229.1"/>
    </source>
</evidence>